<dbReference type="AlphaFoldDB" id="A0A1Z4MZP7"/>
<dbReference type="KEGG" id="ttq:NIES37_29460"/>
<sequence>MAVSTMETVATKAAIASLNIYQKHLSPRKGFSCPHRLLYGGESCSDYVKHILINQDLMTAIKTVPQRFQSCKIAAQTLQTKAEGGCIVVPCCIPL</sequence>
<dbReference type="NCBIfam" id="TIGR00278">
    <property type="entry name" value="membrane protein insertion efficiency factor YidD"/>
    <property type="match status" value="1"/>
</dbReference>
<evidence type="ECO:0000313" key="1">
    <source>
        <dbReference type="EMBL" id="BAY98968.1"/>
    </source>
</evidence>
<protein>
    <recommendedName>
        <fullName evidence="3">Membrane protein insertion efficiency factor YidD</fullName>
    </recommendedName>
</protein>
<evidence type="ECO:0000313" key="2">
    <source>
        <dbReference type="Proteomes" id="UP000218785"/>
    </source>
</evidence>
<proteinExistence type="predicted"/>
<dbReference type="InterPro" id="IPR002696">
    <property type="entry name" value="Membr_insert_effic_factor_YidD"/>
</dbReference>
<dbReference type="EMBL" id="AP018248">
    <property type="protein sequence ID" value="BAY98968.1"/>
    <property type="molecule type" value="Genomic_DNA"/>
</dbReference>
<accession>A0A1Z4MZP7</accession>
<evidence type="ECO:0008006" key="3">
    <source>
        <dbReference type="Google" id="ProtNLM"/>
    </source>
</evidence>
<gene>
    <name evidence="1" type="ORF">NIES37_29460</name>
</gene>
<name>A0A1Z4MZP7_9CYAN</name>
<dbReference type="Proteomes" id="UP000218785">
    <property type="component" value="Chromosome"/>
</dbReference>
<reference evidence="1 2" key="1">
    <citation type="submission" date="2017-06" db="EMBL/GenBank/DDBJ databases">
        <title>Genome sequencing of cyanobaciteial culture collection at National Institute for Environmental Studies (NIES).</title>
        <authorList>
            <person name="Hirose Y."/>
            <person name="Shimura Y."/>
            <person name="Fujisawa T."/>
            <person name="Nakamura Y."/>
            <person name="Kawachi M."/>
        </authorList>
    </citation>
    <scope>NUCLEOTIDE SEQUENCE [LARGE SCALE GENOMIC DNA]</scope>
    <source>
        <strain evidence="1 2">NIES-37</strain>
    </source>
</reference>
<dbReference type="RefSeq" id="WP_096576781.1">
    <property type="nucleotide sequence ID" value="NZ_CAWNJS010000001.1"/>
</dbReference>
<organism evidence="1 2">
    <name type="scientific">Tolypothrix tenuis PCC 7101</name>
    <dbReference type="NCBI Taxonomy" id="231146"/>
    <lineage>
        <taxon>Bacteria</taxon>
        <taxon>Bacillati</taxon>
        <taxon>Cyanobacteriota</taxon>
        <taxon>Cyanophyceae</taxon>
        <taxon>Nostocales</taxon>
        <taxon>Tolypothrichaceae</taxon>
        <taxon>Tolypothrix</taxon>
    </lineage>
</organism>
<keyword evidence="2" id="KW-1185">Reference proteome</keyword>